<dbReference type="Proteomes" id="UP000238350">
    <property type="component" value="Unassembled WGS sequence"/>
</dbReference>
<comment type="similarity">
    <text evidence="1">Belongs to the PPP4R2 family.</text>
</comment>
<dbReference type="Pfam" id="PF09184">
    <property type="entry name" value="PPP4R2"/>
    <property type="match status" value="1"/>
</dbReference>
<proteinExistence type="inferred from homology"/>
<evidence type="ECO:0000256" key="1">
    <source>
        <dbReference type="ARBA" id="ARBA00009207"/>
    </source>
</evidence>
<reference evidence="2 3" key="1">
    <citation type="submission" date="2017-04" db="EMBL/GenBank/DDBJ databases">
        <title>Genome sequencing of [Candida] sorbophila.</title>
        <authorList>
            <person name="Ahn J.O."/>
        </authorList>
    </citation>
    <scope>NUCLEOTIDE SEQUENCE [LARGE SCALE GENOMIC DNA]</scope>
    <source>
        <strain evidence="2 3">DS02</strain>
    </source>
</reference>
<dbReference type="AlphaFoldDB" id="A0A2T0FNI6"/>
<dbReference type="OrthoDB" id="341898at2759"/>
<dbReference type="RefSeq" id="XP_024666489.1">
    <property type="nucleotide sequence ID" value="XM_024810721.1"/>
</dbReference>
<dbReference type="EMBL" id="NDIQ01000022">
    <property type="protein sequence ID" value="PRT56544.1"/>
    <property type="molecule type" value="Genomic_DNA"/>
</dbReference>
<dbReference type="InterPro" id="IPR015267">
    <property type="entry name" value="PPP4R2"/>
</dbReference>
<dbReference type="GeneID" id="36517912"/>
<accession>A0A2T0FNI6</accession>
<name>A0A2T0FNI6_9ASCO</name>
<dbReference type="GO" id="GO:0030289">
    <property type="term" value="C:protein phosphatase 4 complex"/>
    <property type="evidence" value="ECO:0007669"/>
    <property type="project" value="InterPro"/>
</dbReference>
<sequence>MDETASTGAVANWAATREEVIEMVAKIIKTDFDPAEPFKDPLTGTVRTVDQLRLDFCQALYGFESAPFTVQRIAELTLEPTKHFGRKDVIKYLHALLHNVHVTSTVNDFDAEEDIDHESERGVVLSDIEWTSS</sequence>
<dbReference type="PANTHER" id="PTHR16487:SF0">
    <property type="entry name" value="PROTEIN PHOSPHATASE 4 REGULATORY SUBUNIT 2-RELATED"/>
    <property type="match status" value="1"/>
</dbReference>
<protein>
    <submittedName>
        <fullName evidence="2">Uncharacterized protein</fullName>
    </submittedName>
</protein>
<dbReference type="GO" id="GO:0005737">
    <property type="term" value="C:cytoplasm"/>
    <property type="evidence" value="ECO:0007669"/>
    <property type="project" value="TreeGrafter"/>
</dbReference>
<organism evidence="2 3">
    <name type="scientific">Wickerhamiella sorbophila</name>
    <dbReference type="NCBI Taxonomy" id="45607"/>
    <lineage>
        <taxon>Eukaryota</taxon>
        <taxon>Fungi</taxon>
        <taxon>Dikarya</taxon>
        <taxon>Ascomycota</taxon>
        <taxon>Saccharomycotina</taxon>
        <taxon>Dipodascomycetes</taxon>
        <taxon>Dipodascales</taxon>
        <taxon>Trichomonascaceae</taxon>
        <taxon>Wickerhamiella</taxon>
    </lineage>
</organism>
<gene>
    <name evidence="2" type="ORF">B9G98_04164</name>
</gene>
<evidence type="ECO:0000313" key="2">
    <source>
        <dbReference type="EMBL" id="PRT56544.1"/>
    </source>
</evidence>
<keyword evidence="3" id="KW-1185">Reference proteome</keyword>
<dbReference type="PANTHER" id="PTHR16487">
    <property type="entry name" value="PPP4R2-RELATED PROTEIN"/>
    <property type="match status" value="1"/>
</dbReference>
<evidence type="ECO:0000313" key="3">
    <source>
        <dbReference type="Proteomes" id="UP000238350"/>
    </source>
</evidence>
<dbReference type="GO" id="GO:0005634">
    <property type="term" value="C:nucleus"/>
    <property type="evidence" value="ECO:0007669"/>
    <property type="project" value="TreeGrafter"/>
</dbReference>
<dbReference type="GO" id="GO:0019888">
    <property type="term" value="F:protein phosphatase regulator activity"/>
    <property type="evidence" value="ECO:0007669"/>
    <property type="project" value="InterPro"/>
</dbReference>
<comment type="caution">
    <text evidence="2">The sequence shown here is derived from an EMBL/GenBank/DDBJ whole genome shotgun (WGS) entry which is preliminary data.</text>
</comment>